<dbReference type="PANTHER" id="PTHR46242">
    <property type="entry name" value="ZINC FINGER CCHC DOMAIN-CONTAINING PROTEIN 9 ZCCHC9"/>
    <property type="match status" value="1"/>
</dbReference>
<organism evidence="3 4">
    <name type="scientific">Aphanomyces invadans</name>
    <dbReference type="NCBI Taxonomy" id="157072"/>
    <lineage>
        <taxon>Eukaryota</taxon>
        <taxon>Sar</taxon>
        <taxon>Stramenopiles</taxon>
        <taxon>Oomycota</taxon>
        <taxon>Saprolegniomycetes</taxon>
        <taxon>Saprolegniales</taxon>
        <taxon>Verrucalvaceae</taxon>
        <taxon>Aphanomyces</taxon>
    </lineage>
</organism>
<name>A0A3R6YDW1_9STRA</name>
<dbReference type="SMART" id="SM00343">
    <property type="entry name" value="ZnF_C2HC"/>
    <property type="match status" value="2"/>
</dbReference>
<gene>
    <name evidence="3" type="ORF">DYB32_001806</name>
</gene>
<dbReference type="Pfam" id="PF00098">
    <property type="entry name" value="zf-CCHC"/>
    <property type="match status" value="1"/>
</dbReference>
<evidence type="ECO:0000259" key="2">
    <source>
        <dbReference type="SMART" id="SM00343"/>
    </source>
</evidence>
<feature type="domain" description="CCHC-type" evidence="2">
    <location>
        <begin position="85"/>
        <end position="101"/>
    </location>
</feature>
<sequence length="167" mass="19030">MTVELSKTERRRAAKAKKKMAANMEKQKRQEKREEMKQRRRDQKMKPKQGFNENGCWICGASDHRKQDCTQCPLSEKGIYPKGGCCKVCQSKMHLAKDCPHKDGPQNTKKVFEDDDDIDDSLRGTAPNLLGGDALDNDRDFIEDNEDEDSKPVAVAKVARTKKVVKF</sequence>
<dbReference type="Proteomes" id="UP000285060">
    <property type="component" value="Unassembled WGS sequence"/>
</dbReference>
<feature type="region of interest" description="Disordered" evidence="1">
    <location>
        <begin position="1"/>
        <end position="53"/>
    </location>
</feature>
<dbReference type="Gene3D" id="4.10.60.10">
    <property type="entry name" value="Zinc finger, CCHC-type"/>
    <property type="match status" value="1"/>
</dbReference>
<protein>
    <recommendedName>
        <fullName evidence="2">CCHC-type domain-containing protein</fullName>
    </recommendedName>
</protein>
<feature type="domain" description="CCHC-type" evidence="2">
    <location>
        <begin position="55"/>
        <end position="71"/>
    </location>
</feature>
<dbReference type="InterPro" id="IPR042246">
    <property type="entry name" value="ZCCHC9"/>
</dbReference>
<accession>A0A3R6YDW1</accession>
<dbReference type="PANTHER" id="PTHR46242:SF1">
    <property type="entry name" value="ZINC FINGER CCHC DOMAIN-CONTAINING PROTEIN 9"/>
    <property type="match status" value="1"/>
</dbReference>
<dbReference type="AlphaFoldDB" id="A0A3R6YDW1"/>
<evidence type="ECO:0000313" key="4">
    <source>
        <dbReference type="Proteomes" id="UP000285060"/>
    </source>
</evidence>
<dbReference type="GO" id="GO:0005730">
    <property type="term" value="C:nucleolus"/>
    <property type="evidence" value="ECO:0007669"/>
    <property type="project" value="TreeGrafter"/>
</dbReference>
<feature type="compositionally biased region" description="Basic and acidic residues" evidence="1">
    <location>
        <begin position="25"/>
        <end position="37"/>
    </location>
</feature>
<evidence type="ECO:0000313" key="3">
    <source>
        <dbReference type="EMBL" id="RHY33165.1"/>
    </source>
</evidence>
<feature type="region of interest" description="Disordered" evidence="1">
    <location>
        <begin position="97"/>
        <end position="119"/>
    </location>
</feature>
<dbReference type="EMBL" id="QUSY01000089">
    <property type="protein sequence ID" value="RHY33165.1"/>
    <property type="molecule type" value="Genomic_DNA"/>
</dbReference>
<keyword evidence="4" id="KW-1185">Reference proteome</keyword>
<reference evidence="3 4" key="1">
    <citation type="submission" date="2018-08" db="EMBL/GenBank/DDBJ databases">
        <title>Aphanomyces genome sequencing and annotation.</title>
        <authorList>
            <person name="Minardi D."/>
            <person name="Oidtmann B."/>
            <person name="Van Der Giezen M."/>
            <person name="Studholme D.J."/>
        </authorList>
    </citation>
    <scope>NUCLEOTIDE SEQUENCE [LARGE SCALE GENOMIC DNA]</scope>
    <source>
        <strain evidence="3 4">NJM0002</strain>
    </source>
</reference>
<evidence type="ECO:0000256" key="1">
    <source>
        <dbReference type="SAM" id="MobiDB-lite"/>
    </source>
</evidence>
<feature type="compositionally biased region" description="Basic residues" evidence="1">
    <location>
        <begin position="38"/>
        <end position="47"/>
    </location>
</feature>
<proteinExistence type="predicted"/>
<dbReference type="InterPro" id="IPR001878">
    <property type="entry name" value="Znf_CCHC"/>
</dbReference>
<dbReference type="VEuPathDB" id="FungiDB:H310_10369"/>
<dbReference type="GO" id="GO:0003676">
    <property type="term" value="F:nucleic acid binding"/>
    <property type="evidence" value="ECO:0007669"/>
    <property type="project" value="InterPro"/>
</dbReference>
<comment type="caution">
    <text evidence="3">The sequence shown here is derived from an EMBL/GenBank/DDBJ whole genome shotgun (WGS) entry which is preliminary data.</text>
</comment>
<dbReference type="GO" id="GO:0008270">
    <property type="term" value="F:zinc ion binding"/>
    <property type="evidence" value="ECO:0007669"/>
    <property type="project" value="InterPro"/>
</dbReference>
<feature type="compositionally biased region" description="Basic residues" evidence="1">
    <location>
        <begin position="9"/>
        <end position="20"/>
    </location>
</feature>